<keyword evidence="2" id="KW-1185">Reference proteome</keyword>
<name>A0ABY2SFF3_9HYPH</name>
<evidence type="ECO:0008006" key="3">
    <source>
        <dbReference type="Google" id="ProtNLM"/>
    </source>
</evidence>
<dbReference type="EMBL" id="SZPQ01000039">
    <property type="protein sequence ID" value="TKI03715.1"/>
    <property type="molecule type" value="Genomic_DNA"/>
</dbReference>
<dbReference type="RefSeq" id="WP_170975471.1">
    <property type="nucleotide sequence ID" value="NZ_SZPQ01000039.1"/>
</dbReference>
<proteinExistence type="predicted"/>
<evidence type="ECO:0000313" key="1">
    <source>
        <dbReference type="EMBL" id="TKI03715.1"/>
    </source>
</evidence>
<organism evidence="1 2">
    <name type="scientific">Martelella alba</name>
    <dbReference type="NCBI Taxonomy" id="2590451"/>
    <lineage>
        <taxon>Bacteria</taxon>
        <taxon>Pseudomonadati</taxon>
        <taxon>Pseudomonadota</taxon>
        <taxon>Alphaproteobacteria</taxon>
        <taxon>Hyphomicrobiales</taxon>
        <taxon>Aurantimonadaceae</taxon>
        <taxon>Martelella</taxon>
    </lineage>
</organism>
<reference evidence="1 2" key="1">
    <citation type="submission" date="2019-04" db="EMBL/GenBank/DDBJ databases">
        <authorList>
            <person name="Li M."/>
            <person name="Gao C."/>
        </authorList>
    </citation>
    <scope>NUCLEOTIDE SEQUENCE [LARGE SCALE GENOMIC DNA]</scope>
    <source>
        <strain evidence="1 2">BGMRC 2031</strain>
    </source>
</reference>
<sequence>MMNNCLLKILILVILLFSLKIYACGNNPNAIVQGPFKDHSFDNGSICFQNSLDRNHIDFYLNYMSKKGIHNDIVDTFYYSDAPVELMSVFFEPVNNKCNVVVLLRWNVNYEIKGIQYLYYYEIKTYQRYNDSGYKLNLDADKDEKLAGYQTKKNGKVDNYPLDNAQKIKRYLRKSYST</sequence>
<gene>
    <name evidence="1" type="ORF">FCN80_20555</name>
</gene>
<comment type="caution">
    <text evidence="1">The sequence shown here is derived from an EMBL/GenBank/DDBJ whole genome shotgun (WGS) entry which is preliminary data.</text>
</comment>
<accession>A0ABY2SFF3</accession>
<evidence type="ECO:0000313" key="2">
    <source>
        <dbReference type="Proteomes" id="UP000305202"/>
    </source>
</evidence>
<protein>
    <recommendedName>
        <fullName evidence="3">Lipoprotein</fullName>
    </recommendedName>
</protein>
<dbReference type="Proteomes" id="UP000305202">
    <property type="component" value="Unassembled WGS sequence"/>
</dbReference>